<name>B4H3Y1_DROPE</name>
<keyword evidence="3" id="KW-0812">Transmembrane</keyword>
<keyword evidence="3" id="KW-1133">Transmembrane helix</keyword>
<organism evidence="5">
    <name type="scientific">Drosophila persimilis</name>
    <name type="common">Fruit fly</name>
    <dbReference type="NCBI Taxonomy" id="7234"/>
    <lineage>
        <taxon>Eukaryota</taxon>
        <taxon>Metazoa</taxon>
        <taxon>Ecdysozoa</taxon>
        <taxon>Arthropoda</taxon>
        <taxon>Hexapoda</taxon>
        <taxon>Insecta</taxon>
        <taxon>Pterygota</taxon>
        <taxon>Neoptera</taxon>
        <taxon>Endopterygota</taxon>
        <taxon>Diptera</taxon>
        <taxon>Brachycera</taxon>
        <taxon>Muscomorpha</taxon>
        <taxon>Ephydroidea</taxon>
        <taxon>Drosophilidae</taxon>
        <taxon>Drosophila</taxon>
        <taxon>Sophophora</taxon>
    </lineage>
</organism>
<protein>
    <submittedName>
        <fullName evidence="4">GL15121</fullName>
    </submittedName>
</protein>
<dbReference type="GO" id="GO:0016705">
    <property type="term" value="F:oxidoreductase activity, acting on paired donors, with incorporation or reduction of molecular oxygen"/>
    <property type="evidence" value="ECO:0007669"/>
    <property type="project" value="InterPro"/>
</dbReference>
<dbReference type="Proteomes" id="UP000008744">
    <property type="component" value="Unassembled WGS sequence"/>
</dbReference>
<dbReference type="SUPFAM" id="SSF48264">
    <property type="entry name" value="Cytochrome P450"/>
    <property type="match status" value="1"/>
</dbReference>
<accession>B4H3Y1</accession>
<dbReference type="GO" id="GO:0020037">
    <property type="term" value="F:heme binding"/>
    <property type="evidence" value="ECO:0007669"/>
    <property type="project" value="InterPro"/>
</dbReference>
<feature type="region of interest" description="Disordered" evidence="2">
    <location>
        <begin position="94"/>
        <end position="113"/>
    </location>
</feature>
<evidence type="ECO:0000256" key="3">
    <source>
        <dbReference type="SAM" id="Phobius"/>
    </source>
</evidence>
<evidence type="ECO:0000256" key="2">
    <source>
        <dbReference type="SAM" id="MobiDB-lite"/>
    </source>
</evidence>
<dbReference type="AlphaFoldDB" id="B4H3Y1"/>
<evidence type="ECO:0000313" key="4">
    <source>
        <dbReference type="EMBL" id="EDW31082.1"/>
    </source>
</evidence>
<reference evidence="4 5" key="1">
    <citation type="journal article" date="2007" name="Nature">
        <title>Evolution of genes and genomes on the Drosophila phylogeny.</title>
        <authorList>
            <consortium name="Drosophila 12 Genomes Consortium"/>
            <person name="Clark A.G."/>
            <person name="Eisen M.B."/>
            <person name="Smith D.R."/>
            <person name="Bergman C.M."/>
            <person name="Oliver B."/>
            <person name="Markow T.A."/>
            <person name="Kaufman T.C."/>
            <person name="Kellis M."/>
            <person name="Gelbart W."/>
            <person name="Iyer V.N."/>
            <person name="Pollard D.A."/>
            <person name="Sackton T.B."/>
            <person name="Larracuente A.M."/>
            <person name="Singh N.D."/>
            <person name="Abad J.P."/>
            <person name="Abt D.N."/>
            <person name="Adryan B."/>
            <person name="Aguade M."/>
            <person name="Akashi H."/>
            <person name="Anderson W.W."/>
            <person name="Aquadro C.F."/>
            <person name="Ardell D.H."/>
            <person name="Arguello R."/>
            <person name="Artieri C.G."/>
            <person name="Barbash D.A."/>
            <person name="Barker D."/>
            <person name="Barsanti P."/>
            <person name="Batterham P."/>
            <person name="Batzoglou S."/>
            <person name="Begun D."/>
            <person name="Bhutkar A."/>
            <person name="Blanco E."/>
            <person name="Bosak S.A."/>
            <person name="Bradley R.K."/>
            <person name="Brand A.D."/>
            <person name="Brent M.R."/>
            <person name="Brooks A.N."/>
            <person name="Brown R.H."/>
            <person name="Butlin R.K."/>
            <person name="Caggese C."/>
            <person name="Calvi B.R."/>
            <person name="Bernardo de Carvalho A."/>
            <person name="Caspi A."/>
            <person name="Castrezana S."/>
            <person name="Celniker S.E."/>
            <person name="Chang J.L."/>
            <person name="Chapple C."/>
            <person name="Chatterji S."/>
            <person name="Chinwalla A."/>
            <person name="Civetta A."/>
            <person name="Clifton S.W."/>
            <person name="Comeron J.M."/>
            <person name="Costello J.C."/>
            <person name="Coyne J.A."/>
            <person name="Daub J."/>
            <person name="David R.G."/>
            <person name="Delcher A.L."/>
            <person name="Delehaunty K."/>
            <person name="Do C.B."/>
            <person name="Ebling H."/>
            <person name="Edwards K."/>
            <person name="Eickbush T."/>
            <person name="Evans J.D."/>
            <person name="Filipski A."/>
            <person name="Findeiss S."/>
            <person name="Freyhult E."/>
            <person name="Fulton L."/>
            <person name="Fulton R."/>
            <person name="Garcia A.C."/>
            <person name="Gardiner A."/>
            <person name="Garfield D.A."/>
            <person name="Garvin B.E."/>
            <person name="Gibson G."/>
            <person name="Gilbert D."/>
            <person name="Gnerre S."/>
            <person name="Godfrey J."/>
            <person name="Good R."/>
            <person name="Gotea V."/>
            <person name="Gravely B."/>
            <person name="Greenberg A.J."/>
            <person name="Griffiths-Jones S."/>
            <person name="Gross S."/>
            <person name="Guigo R."/>
            <person name="Gustafson E.A."/>
            <person name="Haerty W."/>
            <person name="Hahn M.W."/>
            <person name="Halligan D.L."/>
            <person name="Halpern A.L."/>
            <person name="Halter G.M."/>
            <person name="Han M.V."/>
            <person name="Heger A."/>
            <person name="Hillier L."/>
            <person name="Hinrichs A.S."/>
            <person name="Holmes I."/>
            <person name="Hoskins R.A."/>
            <person name="Hubisz M.J."/>
            <person name="Hultmark D."/>
            <person name="Huntley M.A."/>
            <person name="Jaffe D.B."/>
            <person name="Jagadeeshan S."/>
            <person name="Jeck W.R."/>
            <person name="Johnson J."/>
            <person name="Jones C.D."/>
            <person name="Jordan W.C."/>
            <person name="Karpen G.H."/>
            <person name="Kataoka E."/>
            <person name="Keightley P.D."/>
            <person name="Kheradpour P."/>
            <person name="Kirkness E.F."/>
            <person name="Koerich L.B."/>
            <person name="Kristiansen K."/>
            <person name="Kudrna D."/>
            <person name="Kulathinal R.J."/>
            <person name="Kumar S."/>
            <person name="Kwok R."/>
            <person name="Lander E."/>
            <person name="Langley C.H."/>
            <person name="Lapoint R."/>
            <person name="Lazzaro B.P."/>
            <person name="Lee S.J."/>
            <person name="Levesque L."/>
            <person name="Li R."/>
            <person name="Lin C.F."/>
            <person name="Lin M.F."/>
            <person name="Lindblad-Toh K."/>
            <person name="Llopart A."/>
            <person name="Long M."/>
            <person name="Low L."/>
            <person name="Lozovsky E."/>
            <person name="Lu J."/>
            <person name="Luo M."/>
            <person name="Machado C.A."/>
            <person name="Makalowski W."/>
            <person name="Marzo M."/>
            <person name="Matsuda M."/>
            <person name="Matzkin L."/>
            <person name="McAllister B."/>
            <person name="McBride C.S."/>
            <person name="McKernan B."/>
            <person name="McKernan K."/>
            <person name="Mendez-Lago M."/>
            <person name="Minx P."/>
            <person name="Mollenhauer M.U."/>
            <person name="Montooth K."/>
            <person name="Mount S.M."/>
            <person name="Mu X."/>
            <person name="Myers E."/>
            <person name="Negre B."/>
            <person name="Newfeld S."/>
            <person name="Nielsen R."/>
            <person name="Noor M.A."/>
            <person name="O'Grady P."/>
            <person name="Pachter L."/>
            <person name="Papaceit M."/>
            <person name="Parisi M.J."/>
            <person name="Parisi M."/>
            <person name="Parts L."/>
            <person name="Pedersen J.S."/>
            <person name="Pesole G."/>
            <person name="Phillippy A.M."/>
            <person name="Ponting C.P."/>
            <person name="Pop M."/>
            <person name="Porcelli D."/>
            <person name="Powell J.R."/>
            <person name="Prohaska S."/>
            <person name="Pruitt K."/>
            <person name="Puig M."/>
            <person name="Quesneville H."/>
            <person name="Ram K.R."/>
            <person name="Rand D."/>
            <person name="Rasmussen M.D."/>
            <person name="Reed L.K."/>
            <person name="Reenan R."/>
            <person name="Reily A."/>
            <person name="Remington K.A."/>
            <person name="Rieger T.T."/>
            <person name="Ritchie M.G."/>
            <person name="Robin C."/>
            <person name="Rogers Y.H."/>
            <person name="Rohde C."/>
            <person name="Rozas J."/>
            <person name="Rubenfield M.J."/>
            <person name="Ruiz A."/>
            <person name="Russo S."/>
            <person name="Salzberg S.L."/>
            <person name="Sanchez-Gracia A."/>
            <person name="Saranga D.J."/>
            <person name="Sato H."/>
            <person name="Schaeffer S.W."/>
            <person name="Schatz M.C."/>
            <person name="Schlenke T."/>
            <person name="Schwartz R."/>
            <person name="Segarra C."/>
            <person name="Singh R.S."/>
            <person name="Sirot L."/>
            <person name="Sirota M."/>
            <person name="Sisneros N.B."/>
            <person name="Smith C.D."/>
            <person name="Smith T.F."/>
            <person name="Spieth J."/>
            <person name="Stage D.E."/>
            <person name="Stark A."/>
            <person name="Stephan W."/>
            <person name="Strausberg R.L."/>
            <person name="Strempel S."/>
            <person name="Sturgill D."/>
            <person name="Sutton G."/>
            <person name="Sutton G.G."/>
            <person name="Tao W."/>
            <person name="Teichmann S."/>
            <person name="Tobari Y.N."/>
            <person name="Tomimura Y."/>
            <person name="Tsolas J.M."/>
            <person name="Valente V.L."/>
            <person name="Venter E."/>
            <person name="Venter J.C."/>
            <person name="Vicario S."/>
            <person name="Vieira F.G."/>
            <person name="Vilella A.J."/>
            <person name="Villasante A."/>
            <person name="Walenz B."/>
            <person name="Wang J."/>
            <person name="Wasserman M."/>
            <person name="Watts T."/>
            <person name="Wilson D."/>
            <person name="Wilson R.K."/>
            <person name="Wing R.A."/>
            <person name="Wolfner M.F."/>
            <person name="Wong A."/>
            <person name="Wong G.K."/>
            <person name="Wu C.I."/>
            <person name="Wu G."/>
            <person name="Yamamoto D."/>
            <person name="Yang H.P."/>
            <person name="Yang S.P."/>
            <person name="Yorke J.A."/>
            <person name="Yoshida K."/>
            <person name="Zdobnov E."/>
            <person name="Zhang P."/>
            <person name="Zhang Y."/>
            <person name="Zimin A.V."/>
            <person name="Baldwin J."/>
            <person name="Abdouelleil A."/>
            <person name="Abdulkadir J."/>
            <person name="Abebe A."/>
            <person name="Abera B."/>
            <person name="Abreu J."/>
            <person name="Acer S.C."/>
            <person name="Aftuck L."/>
            <person name="Alexander A."/>
            <person name="An P."/>
            <person name="Anderson E."/>
            <person name="Anderson S."/>
            <person name="Arachi H."/>
            <person name="Azer M."/>
            <person name="Bachantsang P."/>
            <person name="Barry A."/>
            <person name="Bayul T."/>
            <person name="Berlin A."/>
            <person name="Bessette D."/>
            <person name="Bloom T."/>
            <person name="Blye J."/>
            <person name="Boguslavskiy L."/>
            <person name="Bonnet C."/>
            <person name="Boukhgalter B."/>
            <person name="Bourzgui I."/>
            <person name="Brown A."/>
            <person name="Cahill P."/>
            <person name="Channer S."/>
            <person name="Cheshatsang Y."/>
            <person name="Chuda L."/>
            <person name="Citroen M."/>
            <person name="Collymore A."/>
            <person name="Cooke P."/>
            <person name="Costello M."/>
            <person name="D'Aco K."/>
            <person name="Daza R."/>
            <person name="De Haan G."/>
            <person name="DeGray S."/>
            <person name="DeMaso C."/>
            <person name="Dhargay N."/>
            <person name="Dooley K."/>
            <person name="Dooley E."/>
            <person name="Doricent M."/>
            <person name="Dorje P."/>
            <person name="Dorjee K."/>
            <person name="Dupes A."/>
            <person name="Elong R."/>
            <person name="Falk J."/>
            <person name="Farina A."/>
            <person name="Faro S."/>
            <person name="Ferguson D."/>
            <person name="Fisher S."/>
            <person name="Foley C.D."/>
            <person name="Franke A."/>
            <person name="Friedrich D."/>
            <person name="Gadbois L."/>
            <person name="Gearin G."/>
            <person name="Gearin C.R."/>
            <person name="Giannoukos G."/>
            <person name="Goode T."/>
            <person name="Graham J."/>
            <person name="Grandbois E."/>
            <person name="Grewal S."/>
            <person name="Gyaltsen K."/>
            <person name="Hafez N."/>
            <person name="Hagos B."/>
            <person name="Hall J."/>
            <person name="Henson C."/>
            <person name="Hollinger A."/>
            <person name="Honan T."/>
            <person name="Huard M.D."/>
            <person name="Hughes L."/>
            <person name="Hurhula B."/>
            <person name="Husby M.E."/>
            <person name="Kamat A."/>
            <person name="Kanga B."/>
            <person name="Kashin S."/>
            <person name="Khazanovich D."/>
            <person name="Kisner P."/>
            <person name="Lance K."/>
            <person name="Lara M."/>
            <person name="Lee W."/>
            <person name="Lennon N."/>
            <person name="Letendre F."/>
            <person name="LeVine R."/>
            <person name="Lipovsky A."/>
            <person name="Liu X."/>
            <person name="Liu J."/>
            <person name="Liu S."/>
            <person name="Lokyitsang T."/>
            <person name="Lokyitsang Y."/>
            <person name="Lubonja R."/>
            <person name="Lui A."/>
            <person name="MacDonald P."/>
            <person name="Magnisalis V."/>
            <person name="Maru K."/>
            <person name="Matthews C."/>
            <person name="McCusker W."/>
            <person name="McDonough S."/>
            <person name="Mehta T."/>
            <person name="Meldrim J."/>
            <person name="Meneus L."/>
            <person name="Mihai O."/>
            <person name="Mihalev A."/>
            <person name="Mihova T."/>
            <person name="Mittelman R."/>
            <person name="Mlenga V."/>
            <person name="Montmayeur A."/>
            <person name="Mulrain L."/>
            <person name="Navidi A."/>
            <person name="Naylor J."/>
            <person name="Negash T."/>
            <person name="Nguyen T."/>
            <person name="Nguyen N."/>
            <person name="Nicol R."/>
            <person name="Norbu C."/>
            <person name="Norbu N."/>
            <person name="Novod N."/>
            <person name="O'Neill B."/>
            <person name="Osman S."/>
            <person name="Markiewicz E."/>
            <person name="Oyono O.L."/>
            <person name="Patti C."/>
            <person name="Phunkhang P."/>
            <person name="Pierre F."/>
            <person name="Priest M."/>
            <person name="Raghuraman S."/>
            <person name="Rege F."/>
            <person name="Reyes R."/>
            <person name="Rise C."/>
            <person name="Rogov P."/>
            <person name="Ross K."/>
            <person name="Ryan E."/>
            <person name="Settipalli S."/>
            <person name="Shea T."/>
            <person name="Sherpa N."/>
            <person name="Shi L."/>
            <person name="Shih D."/>
            <person name="Sparrow T."/>
            <person name="Spaulding J."/>
            <person name="Stalker J."/>
            <person name="Stange-Thomann N."/>
            <person name="Stavropoulos S."/>
            <person name="Stone C."/>
            <person name="Strader C."/>
            <person name="Tesfaye S."/>
            <person name="Thomson T."/>
            <person name="Thoulutsang Y."/>
            <person name="Thoulutsang D."/>
            <person name="Topham K."/>
            <person name="Topping I."/>
            <person name="Tsamla T."/>
            <person name="Vassiliev H."/>
            <person name="Vo A."/>
            <person name="Wangchuk T."/>
            <person name="Wangdi T."/>
            <person name="Weiand M."/>
            <person name="Wilkinson J."/>
            <person name="Wilson A."/>
            <person name="Yadav S."/>
            <person name="Young G."/>
            <person name="Yu Q."/>
            <person name="Zembek L."/>
            <person name="Zhong D."/>
            <person name="Zimmer A."/>
            <person name="Zwirko Z."/>
            <person name="Jaffe D.B."/>
            <person name="Alvarez P."/>
            <person name="Brockman W."/>
            <person name="Butler J."/>
            <person name="Chin C."/>
            <person name="Gnerre S."/>
            <person name="Grabherr M."/>
            <person name="Kleber M."/>
            <person name="Mauceli E."/>
            <person name="MacCallum I."/>
        </authorList>
    </citation>
    <scope>NUCLEOTIDE SEQUENCE [LARGE SCALE GENOMIC DNA]</scope>
    <source>
        <strain evidence="5">MSH-3 / Tucson 14011-0111.49</strain>
    </source>
</reference>
<dbReference type="STRING" id="7234.B4H3Y1"/>
<sequence length="113" mass="12583">MPCWVLLLVGLGLLLLLQKWALLRLGSSLPGPWAFPLLGNAQMVGQVAVRVCGSAVIFLVFTELRDRFGATYRLWLGPQLWVFLHTAEETREALHDPTLRKDQDLPPAGAAHR</sequence>
<dbReference type="EMBL" id="CH479207">
    <property type="protein sequence ID" value="EDW31082.1"/>
    <property type="molecule type" value="Genomic_DNA"/>
</dbReference>
<evidence type="ECO:0000313" key="5">
    <source>
        <dbReference type="Proteomes" id="UP000008744"/>
    </source>
</evidence>
<dbReference type="GO" id="GO:0004497">
    <property type="term" value="F:monooxygenase activity"/>
    <property type="evidence" value="ECO:0007669"/>
    <property type="project" value="UniProtKB-KW"/>
</dbReference>
<gene>
    <name evidence="4" type="primary">Dper\GL15121</name>
    <name evidence="4" type="ORF">Dper_GL15121</name>
</gene>
<dbReference type="HOGENOM" id="CLU_2136056_0_0_1"/>
<dbReference type="OrthoDB" id="1470350at2759"/>
<dbReference type="eggNOG" id="KOG0157">
    <property type="taxonomic scope" value="Eukaryota"/>
</dbReference>
<proteinExistence type="predicted"/>
<feature type="compositionally biased region" description="Basic and acidic residues" evidence="2">
    <location>
        <begin position="94"/>
        <end position="104"/>
    </location>
</feature>
<keyword evidence="1" id="KW-0503">Monooxygenase</keyword>
<keyword evidence="1" id="KW-0560">Oxidoreductase</keyword>
<keyword evidence="5" id="KW-1185">Reference proteome</keyword>
<keyword evidence="3" id="KW-0472">Membrane</keyword>
<evidence type="ECO:0000256" key="1">
    <source>
        <dbReference type="ARBA" id="ARBA00023033"/>
    </source>
</evidence>
<feature type="transmembrane region" description="Helical" evidence="3">
    <location>
        <begin position="43"/>
        <end position="64"/>
    </location>
</feature>
<dbReference type="Gene3D" id="1.10.630.10">
    <property type="entry name" value="Cytochrome P450"/>
    <property type="match status" value="1"/>
</dbReference>
<dbReference type="InterPro" id="IPR036396">
    <property type="entry name" value="Cyt_P450_sf"/>
</dbReference>
<dbReference type="GO" id="GO:0005506">
    <property type="term" value="F:iron ion binding"/>
    <property type="evidence" value="ECO:0007669"/>
    <property type="project" value="InterPro"/>
</dbReference>